<reference evidence="2 3" key="1">
    <citation type="submission" date="2019-04" db="EMBL/GenBank/DDBJ databases">
        <title>Corynebacterium endometrii sp. nov., isolated from the uterus of a cow with endometritis.</title>
        <authorList>
            <person name="Ballas P."/>
            <person name="Ruckert C."/>
            <person name="Wagener K."/>
            <person name="Drillich M."/>
            <person name="Kaempfer P."/>
            <person name="Busse H.-J."/>
            <person name="Ehling-Schulz M."/>
        </authorList>
    </citation>
    <scope>NUCLEOTIDE SEQUENCE [LARGE SCALE GENOMIC DNA]</scope>
    <source>
        <strain evidence="2 3">LMM-1653</strain>
    </source>
</reference>
<feature type="compositionally biased region" description="Acidic residues" evidence="1">
    <location>
        <begin position="39"/>
        <end position="57"/>
    </location>
</feature>
<accession>A0A4P7QEJ3</accession>
<feature type="region of interest" description="Disordered" evidence="1">
    <location>
        <begin position="37"/>
        <end position="57"/>
    </location>
</feature>
<evidence type="ECO:0000256" key="1">
    <source>
        <dbReference type="SAM" id="MobiDB-lite"/>
    </source>
</evidence>
<name>A0A4P7QEJ3_9CORY</name>
<gene>
    <name evidence="2" type="ORF">CENDO_03940</name>
</gene>
<dbReference type="KEGG" id="cee:CENDO_03940"/>
<dbReference type="EMBL" id="CP039247">
    <property type="protein sequence ID" value="QCB28081.1"/>
    <property type="molecule type" value="Genomic_DNA"/>
</dbReference>
<sequence length="57" mass="6409">MNIGAIIASIIAFLMSNFGHIPGVPQILDQIGHHAAAWGDDDWDDDRDDWDDDDWDD</sequence>
<dbReference type="Proteomes" id="UP000296352">
    <property type="component" value="Chromosome"/>
</dbReference>
<organism evidence="2 3">
    <name type="scientific">Corynebacterium endometrii</name>
    <dbReference type="NCBI Taxonomy" id="2488819"/>
    <lineage>
        <taxon>Bacteria</taxon>
        <taxon>Bacillati</taxon>
        <taxon>Actinomycetota</taxon>
        <taxon>Actinomycetes</taxon>
        <taxon>Mycobacteriales</taxon>
        <taxon>Corynebacteriaceae</taxon>
        <taxon>Corynebacterium</taxon>
    </lineage>
</organism>
<proteinExistence type="predicted"/>
<evidence type="ECO:0000313" key="2">
    <source>
        <dbReference type="EMBL" id="QCB28081.1"/>
    </source>
</evidence>
<keyword evidence="3" id="KW-1185">Reference proteome</keyword>
<dbReference type="AlphaFoldDB" id="A0A4P7QEJ3"/>
<evidence type="ECO:0000313" key="3">
    <source>
        <dbReference type="Proteomes" id="UP000296352"/>
    </source>
</evidence>
<dbReference type="RefSeq" id="WP_168707164.1">
    <property type="nucleotide sequence ID" value="NZ_CP039247.1"/>
</dbReference>
<protein>
    <submittedName>
        <fullName evidence="2">Uncharacterized protein</fullName>
    </submittedName>
</protein>